<dbReference type="CDD" id="cd01424">
    <property type="entry name" value="MGS_CPS_II"/>
    <property type="match status" value="1"/>
</dbReference>
<dbReference type="InterPro" id="IPR011761">
    <property type="entry name" value="ATP-grasp"/>
</dbReference>
<dbReference type="SUPFAM" id="SSF48108">
    <property type="entry name" value="Carbamoyl phosphate synthetase, large subunit connection domain"/>
    <property type="match status" value="1"/>
</dbReference>
<dbReference type="Proteomes" id="UP000029692">
    <property type="component" value="Unassembled WGS sequence"/>
</dbReference>
<dbReference type="EMBL" id="JNUP01000003">
    <property type="protein sequence ID" value="KGE73867.1"/>
    <property type="molecule type" value="Genomic_DNA"/>
</dbReference>
<evidence type="ECO:0000256" key="2">
    <source>
        <dbReference type="ARBA" id="ARBA00009799"/>
    </source>
</evidence>
<dbReference type="GO" id="GO:0005524">
    <property type="term" value="F:ATP binding"/>
    <property type="evidence" value="ECO:0007669"/>
    <property type="project" value="UniProtKB-UniRule"/>
</dbReference>
<keyword evidence="12" id="KW-0464">Manganese</keyword>
<dbReference type="Gene3D" id="1.10.1030.10">
    <property type="entry name" value="Carbamoyl-phosphate synthetase, large subunit oligomerisation domain"/>
    <property type="match status" value="1"/>
</dbReference>
<dbReference type="GO" id="GO:0005737">
    <property type="term" value="C:cytoplasm"/>
    <property type="evidence" value="ECO:0007669"/>
    <property type="project" value="TreeGrafter"/>
</dbReference>
<comment type="catalytic activity">
    <reaction evidence="14">
        <text>hydrogencarbonate + L-glutamine + 2 ATP + H2O = carbamoyl phosphate + L-glutamate + 2 ADP + phosphate + 2 H(+)</text>
        <dbReference type="Rhea" id="RHEA:18633"/>
        <dbReference type="ChEBI" id="CHEBI:15377"/>
        <dbReference type="ChEBI" id="CHEBI:15378"/>
        <dbReference type="ChEBI" id="CHEBI:17544"/>
        <dbReference type="ChEBI" id="CHEBI:29985"/>
        <dbReference type="ChEBI" id="CHEBI:30616"/>
        <dbReference type="ChEBI" id="CHEBI:43474"/>
        <dbReference type="ChEBI" id="CHEBI:58228"/>
        <dbReference type="ChEBI" id="CHEBI:58359"/>
        <dbReference type="ChEBI" id="CHEBI:456216"/>
        <dbReference type="EC" id="6.3.5.5"/>
    </reaction>
</comment>
<evidence type="ECO:0000256" key="6">
    <source>
        <dbReference type="ARBA" id="ARBA00022723"/>
    </source>
</evidence>
<dbReference type="UniPathway" id="UPA00070">
    <property type="reaction ID" value="UER00115"/>
</dbReference>
<dbReference type="InterPro" id="IPR033937">
    <property type="entry name" value="MGS_CPS_CarB"/>
</dbReference>
<dbReference type="SUPFAM" id="SSF52440">
    <property type="entry name" value="PreATP-grasp domain"/>
    <property type="match status" value="2"/>
</dbReference>
<evidence type="ECO:0000256" key="11">
    <source>
        <dbReference type="ARBA" id="ARBA00022975"/>
    </source>
</evidence>
<dbReference type="NCBIfam" id="NF003671">
    <property type="entry name" value="PRK05294.1"/>
    <property type="match status" value="1"/>
</dbReference>
<dbReference type="PROSITE" id="PS00866">
    <property type="entry name" value="CPSASE_1"/>
    <property type="match status" value="1"/>
</dbReference>
<keyword evidence="19" id="KW-1185">Reference proteome</keyword>
<keyword evidence="3" id="KW-0055">Arginine biosynthesis</keyword>
<dbReference type="SMART" id="SM00851">
    <property type="entry name" value="MGS"/>
    <property type="match status" value="1"/>
</dbReference>
<dbReference type="RefSeq" id="WP_037544906.1">
    <property type="nucleotide sequence ID" value="NZ_JNUP01000003.1"/>
</dbReference>
<evidence type="ECO:0000256" key="12">
    <source>
        <dbReference type="ARBA" id="ARBA00023211"/>
    </source>
</evidence>
<dbReference type="GO" id="GO:0046872">
    <property type="term" value="F:metal ion binding"/>
    <property type="evidence" value="ECO:0007669"/>
    <property type="project" value="UniProtKB-KW"/>
</dbReference>
<dbReference type="InterPro" id="IPR016185">
    <property type="entry name" value="PreATP-grasp_dom_sf"/>
</dbReference>
<feature type="domain" description="MGS-like" evidence="17">
    <location>
        <begin position="952"/>
        <end position="1087"/>
    </location>
</feature>
<dbReference type="Pfam" id="PF02786">
    <property type="entry name" value="CPSase_L_D2"/>
    <property type="match status" value="2"/>
</dbReference>
<dbReference type="Gene3D" id="3.30.1490.20">
    <property type="entry name" value="ATP-grasp fold, A domain"/>
    <property type="match status" value="1"/>
</dbReference>
<keyword evidence="4 18" id="KW-0436">Ligase</keyword>
<dbReference type="PROSITE" id="PS51257">
    <property type="entry name" value="PROKAR_LIPOPROTEIN"/>
    <property type="match status" value="1"/>
</dbReference>
<dbReference type="GO" id="GO:0006541">
    <property type="term" value="P:glutamine metabolic process"/>
    <property type="evidence" value="ECO:0007669"/>
    <property type="project" value="TreeGrafter"/>
</dbReference>
<dbReference type="Gene3D" id="3.40.50.20">
    <property type="match status" value="2"/>
</dbReference>
<evidence type="ECO:0000256" key="10">
    <source>
        <dbReference type="ARBA" id="ARBA00022842"/>
    </source>
</evidence>
<evidence type="ECO:0000256" key="8">
    <source>
        <dbReference type="ARBA" id="ARBA00022741"/>
    </source>
</evidence>
<keyword evidence="10" id="KW-0460">Magnesium</keyword>
<evidence type="ECO:0000256" key="13">
    <source>
        <dbReference type="ARBA" id="ARBA00047359"/>
    </source>
</evidence>
<dbReference type="PRINTS" id="PR00098">
    <property type="entry name" value="CPSASE"/>
</dbReference>
<dbReference type="GO" id="GO:0044205">
    <property type="term" value="P:'de novo' UMP biosynthetic process"/>
    <property type="evidence" value="ECO:0007669"/>
    <property type="project" value="UniProtKB-UniPathway"/>
</dbReference>
<keyword evidence="9 15" id="KW-0067">ATP-binding</keyword>
<dbReference type="SMART" id="SM01096">
    <property type="entry name" value="CPSase_L_D3"/>
    <property type="match status" value="1"/>
</dbReference>
<dbReference type="AlphaFoldDB" id="A0A098R563"/>
<evidence type="ECO:0000313" key="19">
    <source>
        <dbReference type="Proteomes" id="UP000029692"/>
    </source>
</evidence>
<dbReference type="Pfam" id="PF25596">
    <property type="entry name" value="CPSase_L_D1"/>
    <property type="match status" value="2"/>
</dbReference>
<dbReference type="eggNOG" id="COG0458">
    <property type="taxonomic scope" value="Bacteria"/>
</dbReference>
<gene>
    <name evidence="18" type="primary">carB</name>
    <name evidence="18" type="ORF">DC28_01270</name>
</gene>
<protein>
    <submittedName>
        <fullName evidence="18">Carbamoyl phosphate synthase large subunit</fullName>
        <ecNumber evidence="18">6.3.5.5</ecNumber>
    </submittedName>
</protein>
<dbReference type="InterPro" id="IPR036897">
    <property type="entry name" value="CarbamoylP_synth_lsu_oligo_sf"/>
</dbReference>
<dbReference type="InterPro" id="IPR013815">
    <property type="entry name" value="ATP_grasp_subdomain_1"/>
</dbReference>
<dbReference type="InterPro" id="IPR011607">
    <property type="entry name" value="MGS-like_dom"/>
</dbReference>
<dbReference type="PROSITE" id="PS50975">
    <property type="entry name" value="ATP_GRASP"/>
    <property type="match status" value="2"/>
</dbReference>
<feature type="domain" description="ATP-grasp" evidence="16">
    <location>
        <begin position="133"/>
        <end position="328"/>
    </location>
</feature>
<dbReference type="NCBIfam" id="TIGR01369">
    <property type="entry name" value="CPSaseII_lrg"/>
    <property type="match status" value="1"/>
</dbReference>
<dbReference type="STRING" id="1480694.DC28_01270"/>
<organism evidence="18 19">
    <name type="scientific">Spirochaeta lutea</name>
    <dbReference type="NCBI Taxonomy" id="1480694"/>
    <lineage>
        <taxon>Bacteria</taxon>
        <taxon>Pseudomonadati</taxon>
        <taxon>Spirochaetota</taxon>
        <taxon>Spirochaetia</taxon>
        <taxon>Spirochaetales</taxon>
        <taxon>Spirochaetaceae</taxon>
        <taxon>Spirochaeta</taxon>
    </lineage>
</organism>
<evidence type="ECO:0000259" key="16">
    <source>
        <dbReference type="PROSITE" id="PS50975"/>
    </source>
</evidence>
<dbReference type="InterPro" id="IPR005480">
    <property type="entry name" value="CPSase_lsu_oligo"/>
</dbReference>
<dbReference type="Pfam" id="PF02142">
    <property type="entry name" value="MGS"/>
    <property type="match status" value="1"/>
</dbReference>
<keyword evidence="6" id="KW-0479">Metal-binding</keyword>
<evidence type="ECO:0000313" key="18">
    <source>
        <dbReference type="EMBL" id="KGE73867.1"/>
    </source>
</evidence>
<dbReference type="InterPro" id="IPR058047">
    <property type="entry name" value="CPSase_preATP-grasp"/>
</dbReference>
<dbReference type="NCBIfam" id="NF009455">
    <property type="entry name" value="PRK12815.1"/>
    <property type="match status" value="1"/>
</dbReference>
<evidence type="ECO:0000256" key="9">
    <source>
        <dbReference type="ARBA" id="ARBA00022840"/>
    </source>
</evidence>
<keyword evidence="8 15" id="KW-0547">Nucleotide-binding</keyword>
<comment type="catalytic activity">
    <reaction evidence="13">
        <text>hydrogencarbonate + NH4(+) + 2 ATP = carbamoyl phosphate + 2 ADP + phosphate + 2 H(+)</text>
        <dbReference type="Rhea" id="RHEA:18029"/>
        <dbReference type="ChEBI" id="CHEBI:15378"/>
        <dbReference type="ChEBI" id="CHEBI:17544"/>
        <dbReference type="ChEBI" id="CHEBI:28938"/>
        <dbReference type="ChEBI" id="CHEBI:30616"/>
        <dbReference type="ChEBI" id="CHEBI:43474"/>
        <dbReference type="ChEBI" id="CHEBI:58228"/>
        <dbReference type="ChEBI" id="CHEBI:456216"/>
        <dbReference type="EC" id="6.3.4.16"/>
    </reaction>
</comment>
<proteinExistence type="inferred from homology"/>
<dbReference type="FunFam" id="3.40.50.20:FF:000001">
    <property type="entry name" value="Carbamoyl-phosphate synthase large chain"/>
    <property type="match status" value="2"/>
</dbReference>
<dbReference type="GO" id="GO:0004087">
    <property type="term" value="F:carbamoyl-phosphate synthase (ammonia) activity"/>
    <property type="evidence" value="ECO:0007669"/>
    <property type="project" value="UniProtKB-EC"/>
</dbReference>
<evidence type="ECO:0000259" key="17">
    <source>
        <dbReference type="PROSITE" id="PS51855"/>
    </source>
</evidence>
<evidence type="ECO:0000256" key="3">
    <source>
        <dbReference type="ARBA" id="ARBA00022571"/>
    </source>
</evidence>
<accession>A0A098R563</accession>
<dbReference type="PROSITE" id="PS51855">
    <property type="entry name" value="MGS"/>
    <property type="match status" value="1"/>
</dbReference>
<dbReference type="SUPFAM" id="SSF52335">
    <property type="entry name" value="Methylglyoxal synthase-like"/>
    <property type="match status" value="1"/>
</dbReference>
<dbReference type="InterPro" id="IPR005483">
    <property type="entry name" value="CPSase_dom"/>
</dbReference>
<evidence type="ECO:0000256" key="15">
    <source>
        <dbReference type="PROSITE-ProRule" id="PRU00409"/>
    </source>
</evidence>
<evidence type="ECO:0000256" key="14">
    <source>
        <dbReference type="ARBA" id="ARBA00048816"/>
    </source>
</evidence>
<dbReference type="Pfam" id="PF02787">
    <property type="entry name" value="CPSase_L_D3"/>
    <property type="match status" value="1"/>
</dbReference>
<feature type="domain" description="ATP-grasp" evidence="16">
    <location>
        <begin position="682"/>
        <end position="874"/>
    </location>
</feature>
<dbReference type="PANTHER" id="PTHR11405:SF53">
    <property type="entry name" value="CARBAMOYL-PHOSPHATE SYNTHASE [AMMONIA], MITOCHONDRIAL"/>
    <property type="match status" value="1"/>
</dbReference>
<dbReference type="Gene3D" id="3.30.470.20">
    <property type="entry name" value="ATP-grasp fold, B domain"/>
    <property type="match status" value="2"/>
</dbReference>
<reference evidence="18 19" key="1">
    <citation type="submission" date="2014-05" db="EMBL/GenBank/DDBJ databases">
        <title>De novo Genome Sequence of Spirocheata sp.</title>
        <authorList>
            <person name="Shivani Y."/>
            <person name="Subhash Y."/>
            <person name="Tushar L."/>
            <person name="Sasikala C."/>
            <person name="Ramana C.V."/>
        </authorList>
    </citation>
    <scope>NUCLEOTIDE SEQUENCE [LARGE SCALE GENOMIC DNA]</scope>
    <source>
        <strain evidence="18 19">JC230</strain>
    </source>
</reference>
<evidence type="ECO:0000256" key="4">
    <source>
        <dbReference type="ARBA" id="ARBA00022598"/>
    </source>
</evidence>
<dbReference type="InterPro" id="IPR005479">
    <property type="entry name" value="CPAse_ATP-bd"/>
</dbReference>
<keyword evidence="7" id="KW-0677">Repeat</keyword>
<dbReference type="FunFam" id="3.30.470.20:FF:000007">
    <property type="entry name" value="Carbamoyl-phosphate synthase large chain"/>
    <property type="match status" value="1"/>
</dbReference>
<dbReference type="OrthoDB" id="9804197at2"/>
<evidence type="ECO:0000256" key="1">
    <source>
        <dbReference type="ARBA" id="ARBA00005077"/>
    </source>
</evidence>
<dbReference type="Gene3D" id="3.40.50.1380">
    <property type="entry name" value="Methylglyoxal synthase-like domain"/>
    <property type="match status" value="1"/>
</dbReference>
<dbReference type="InterPro" id="IPR036914">
    <property type="entry name" value="MGS-like_dom_sf"/>
</dbReference>
<evidence type="ECO:0000256" key="7">
    <source>
        <dbReference type="ARBA" id="ARBA00022737"/>
    </source>
</evidence>
<dbReference type="PROSITE" id="PS00867">
    <property type="entry name" value="CPSASE_2"/>
    <property type="match status" value="2"/>
</dbReference>
<comment type="similarity">
    <text evidence="2">Belongs to the CarB family.</text>
</comment>
<dbReference type="GO" id="GO:0004088">
    <property type="term" value="F:carbamoyl-phosphate synthase (glutamine-hydrolyzing) activity"/>
    <property type="evidence" value="ECO:0007669"/>
    <property type="project" value="UniProtKB-EC"/>
</dbReference>
<keyword evidence="5" id="KW-0028">Amino-acid biosynthesis</keyword>
<evidence type="ECO:0000256" key="5">
    <source>
        <dbReference type="ARBA" id="ARBA00022605"/>
    </source>
</evidence>
<name>A0A098R563_9SPIO</name>
<dbReference type="FunFam" id="3.30.470.20:FF:000026">
    <property type="entry name" value="Carbamoyl-phosphate synthase large chain"/>
    <property type="match status" value="1"/>
</dbReference>
<dbReference type="GO" id="GO:0006526">
    <property type="term" value="P:L-arginine biosynthetic process"/>
    <property type="evidence" value="ECO:0007669"/>
    <property type="project" value="UniProtKB-KW"/>
</dbReference>
<keyword evidence="11" id="KW-0665">Pyrimidine biosynthesis</keyword>
<dbReference type="PANTHER" id="PTHR11405">
    <property type="entry name" value="CARBAMOYLTRANSFERASE FAMILY MEMBER"/>
    <property type="match status" value="1"/>
</dbReference>
<dbReference type="InterPro" id="IPR006275">
    <property type="entry name" value="CPSase_lsu"/>
</dbReference>
<sequence length="1087" mass="118761">MPARKDIKKILIIGSGPIVIGQACEFDYSGNQAVKALKEEGYEVVLVNPNPATIMTTPGTADTIYMDPLEVPYLEAIIAKERPDAVLPTMGGQTALNVTLDLGRAGVFERYNVELLGASIESIELAEDRGKFKDLMTKIGLDSPRSTLAHNYDEAMAFAEQQGVPLIIRPSYTLGGRGGSIANNWEDVGPFIKRALAESPVHQILIEESLVGWKEFEMEVMRDQADNAVIICSIENIDPMGVHTGDSITVAPIQTLSDVEYQRMRTASIEILRAVGVDCGGSNVQFALNPEDGRMIVIEMNPRVSRSSALASKATGFPIARSSARLAVGFTLDEIMNDITGKTVSCFEPSLDYAAVKVPRFELEKFPRGYAELGTQMKSVGESLALGRTVSEALNKAIRAAEFGFEGLEDLAHLNDEEILSMLKKLHPRRIFAAYTAIKRGGYPAIQQVADLTGYDPWFLYGMHEQAELEKKLARQELTDELLLEAKRLGLSDKRISKLVGQATFGERASHLSPREIEARREEAGIHAGYHFVDTCSGEFEAQTPYFYSTYGEVNESHPMQDRGVIILASGPNRIGQGLEFDTCCTLSSLAYRRQGVKTVIINSNPETVSTDFNVSDRLYIEPLTLEDVKEIMRAEGIRDVVVQLGGQTPLNMAEALEQWGARVVGTPVGSIKGAEDRRLFAELITRTGLRQPENRSAGTMSQVRAYAQEIGYPVLLRPSYVLGGRSMMVAFNEQELAEYLGRTDVEVSEEKPILVDQFLEDAYEYDVDALADGTHVYVAGLMQHIEAAGVHSGDSACVFPPYEASQDIRSQLVDATARIAREVGVQGFLNIQFAVKDGVLYVLEVNPRASRTVPFISKASGVDLVDAAVKLWEGTDLAAQGLINDDHTGIPGVGLGDCITGWAVKEAMFSFDRFRDTDPMLGPEMKSTGEVIGLGASFGEAFSKATAATGTILPTKGSVFVAVNDYDKPKIVPIVRELEQMGFAIKATRGTAEYLFSQGIIAEVILKYHEGHPNIVDHLQAGKIDLVINTPLGRYTQKDDGYLRIEAMKNKVPYTTTTSAAKAALEGIKYLLTGEVIPRPLPSGRL</sequence>
<dbReference type="EC" id="6.3.5.5" evidence="18"/>
<comment type="caution">
    <text evidence="18">The sequence shown here is derived from an EMBL/GenBank/DDBJ whole genome shotgun (WGS) entry which is preliminary data.</text>
</comment>
<comment type="pathway">
    <text evidence="1">Amino-acid biosynthesis; L-arginine biosynthesis; carbamoyl phosphate from bicarbonate: step 1/1.</text>
</comment>
<dbReference type="SUPFAM" id="SSF56059">
    <property type="entry name" value="Glutathione synthetase ATP-binding domain-like"/>
    <property type="match status" value="2"/>
</dbReference>